<keyword evidence="5" id="KW-0378">Hydrolase</keyword>
<dbReference type="SMART" id="SM00487">
    <property type="entry name" value="DEXDc"/>
    <property type="match status" value="1"/>
</dbReference>
<dbReference type="InterPro" id="IPR001650">
    <property type="entry name" value="Helicase_C-like"/>
</dbReference>
<dbReference type="Pfam" id="PF22982">
    <property type="entry name" value="WHD_HRQ1"/>
    <property type="match status" value="1"/>
</dbReference>
<keyword evidence="5" id="KW-0347">Helicase</keyword>
<dbReference type="Pfam" id="PF00271">
    <property type="entry name" value="Helicase_C"/>
    <property type="match status" value="1"/>
</dbReference>
<dbReference type="PROSITE" id="PS51194">
    <property type="entry name" value="HELICASE_CTER"/>
    <property type="match status" value="1"/>
</dbReference>
<evidence type="ECO:0000259" key="4">
    <source>
        <dbReference type="PROSITE" id="PS51194"/>
    </source>
</evidence>
<dbReference type="GO" id="GO:0003676">
    <property type="term" value="F:nucleic acid binding"/>
    <property type="evidence" value="ECO:0007669"/>
    <property type="project" value="InterPro"/>
</dbReference>
<dbReference type="EMBL" id="FOKA01000005">
    <property type="protein sequence ID" value="SFB00172.1"/>
    <property type="molecule type" value="Genomic_DNA"/>
</dbReference>
<sequence>MEAVESGALLDVLVAHGRRADRVTHLRRTEPREGRSADWPAWSDPAVVAGYRALGVDRPWTHQVEAAEHARAGRHTVLATSTGSGKSLAFWLPALTAARAAVTPPPAATSGRIETVGRRATTLYLCPTKALAADQLSALDRLLGAGAVTDVRVATCDGDTPREERRWVADHADVVLTNPDFLHFALLPQHRRWARLLGSLRYVVLDECHAFRGVFGAHVALVLRRLRRLAASYGAAPTVLLASATTADPAVSAARLVGVEPDEVAAVTADGSPTGSRTMVLWQPPAKEGTGRDGSAPWASLLPEEDPWSGDHPRRTATAEVADLLADLTSAGARTLAFTRSRRAAESVAAATRAHLAEVDPALPATVAAYRGGYLPEERRALEAAVRTGRIRALATTNALELGVDISGLDAVLLAGWPGTRVSLWQQAGRAGRAGADGLVALVAREDPLDTYLVTHPEAVLDAPVEATVFDPGNPYVLAPHLCAAAQELPVRSEELDLFGPRAAGLLDVLVAQGALRRRASGWYWTHAEQAARLTDLRGTGGDPVRVIEAATGRVLGTVDAASADAQVHDGAVYVHQGESFVVERLELADAVALVTRRDVDYGTWARWVTTTEVVETARSTSWGPVTWSFGMVDVTTQVLGYQRKRIPDLQVVGGDDLDLPARTLRTASVWWSVPAEVLLEAGVTVELTPGALHAAEHCAIGVLPLLATCDRWDLGGLSTALHADTGRATVFVHDAFPGGAGFAERGYELAERWLTATRDVLATCPCPSGCPACVQSPKCGNGNDPLEKAAALRLLDVVLAHVPGPPDGDLEDAEGAEEPLAVP</sequence>
<feature type="domain" description="Helicase ATP-binding" evidence="3">
    <location>
        <begin position="67"/>
        <end position="264"/>
    </location>
</feature>
<accession>A0A1I0XGN4</accession>
<dbReference type="Gene3D" id="3.40.50.300">
    <property type="entry name" value="P-loop containing nucleotide triphosphate hydrolases"/>
    <property type="match status" value="2"/>
</dbReference>
<gene>
    <name evidence="5" type="ORF">SAMN05421867_10544</name>
</gene>
<dbReference type="AlphaFoldDB" id="A0A1I0XGN4"/>
<organism evidence="5 6">
    <name type="scientific">Cellulomonas marina</name>
    <dbReference type="NCBI Taxonomy" id="988821"/>
    <lineage>
        <taxon>Bacteria</taxon>
        <taxon>Bacillati</taxon>
        <taxon>Actinomycetota</taxon>
        <taxon>Actinomycetes</taxon>
        <taxon>Micrococcales</taxon>
        <taxon>Cellulomonadaceae</taxon>
        <taxon>Cellulomonas</taxon>
    </lineage>
</organism>
<dbReference type="InterPro" id="IPR055227">
    <property type="entry name" value="HRQ1_WHD"/>
</dbReference>
<dbReference type="InterPro" id="IPR027417">
    <property type="entry name" value="P-loop_NTPase"/>
</dbReference>
<dbReference type="GO" id="GO:0043138">
    <property type="term" value="F:3'-5' DNA helicase activity"/>
    <property type="evidence" value="ECO:0007669"/>
    <property type="project" value="TreeGrafter"/>
</dbReference>
<dbReference type="CDD" id="cd17923">
    <property type="entry name" value="DEXHc_Hrq1-like"/>
    <property type="match status" value="1"/>
</dbReference>
<dbReference type="OrthoDB" id="143059at2"/>
<dbReference type="Pfam" id="PF00270">
    <property type="entry name" value="DEAD"/>
    <property type="match status" value="1"/>
</dbReference>
<dbReference type="PROSITE" id="PS51192">
    <property type="entry name" value="HELICASE_ATP_BIND_1"/>
    <property type="match status" value="1"/>
</dbReference>
<keyword evidence="1" id="KW-0547">Nucleotide-binding</keyword>
<dbReference type="RefSeq" id="WP_090031756.1">
    <property type="nucleotide sequence ID" value="NZ_BONM01000022.1"/>
</dbReference>
<dbReference type="InterPro" id="IPR011545">
    <property type="entry name" value="DEAD/DEAH_box_helicase_dom"/>
</dbReference>
<dbReference type="GO" id="GO:0036297">
    <property type="term" value="P:interstrand cross-link repair"/>
    <property type="evidence" value="ECO:0007669"/>
    <property type="project" value="TreeGrafter"/>
</dbReference>
<dbReference type="CDD" id="cd18797">
    <property type="entry name" value="SF2_C_Hrq"/>
    <property type="match status" value="1"/>
</dbReference>
<feature type="domain" description="Helicase C-terminal" evidence="4">
    <location>
        <begin position="320"/>
        <end position="476"/>
    </location>
</feature>
<protein>
    <submittedName>
        <fullName evidence="5">DEAD/DEAH box helicase domain-containing protein</fullName>
    </submittedName>
</protein>
<dbReference type="SUPFAM" id="SSF52540">
    <property type="entry name" value="P-loop containing nucleoside triphosphate hydrolases"/>
    <property type="match status" value="1"/>
</dbReference>
<dbReference type="STRING" id="988821.SAMN05421867_10544"/>
<dbReference type="PANTHER" id="PTHR47957:SF3">
    <property type="entry name" value="ATP-DEPENDENT HELICASE HRQ1"/>
    <property type="match status" value="1"/>
</dbReference>
<reference evidence="5 6" key="1">
    <citation type="submission" date="2016-10" db="EMBL/GenBank/DDBJ databases">
        <authorList>
            <person name="de Groot N.N."/>
        </authorList>
    </citation>
    <scope>NUCLEOTIDE SEQUENCE [LARGE SCALE GENOMIC DNA]</scope>
    <source>
        <strain evidence="5 6">CGMCC 4.6945</strain>
    </source>
</reference>
<dbReference type="Pfam" id="PF09369">
    <property type="entry name" value="MZB"/>
    <property type="match status" value="1"/>
</dbReference>
<dbReference type="NCBIfam" id="TIGR03817">
    <property type="entry name" value="DECH_helic"/>
    <property type="match status" value="1"/>
</dbReference>
<evidence type="ECO:0000313" key="5">
    <source>
        <dbReference type="EMBL" id="SFB00172.1"/>
    </source>
</evidence>
<evidence type="ECO:0000313" key="6">
    <source>
        <dbReference type="Proteomes" id="UP000199012"/>
    </source>
</evidence>
<evidence type="ECO:0000256" key="2">
    <source>
        <dbReference type="ARBA" id="ARBA00022840"/>
    </source>
</evidence>
<keyword evidence="6" id="KW-1185">Reference proteome</keyword>
<dbReference type="GO" id="GO:0005524">
    <property type="term" value="F:ATP binding"/>
    <property type="evidence" value="ECO:0007669"/>
    <property type="project" value="UniProtKB-KW"/>
</dbReference>
<dbReference type="InterPro" id="IPR018973">
    <property type="entry name" value="MZB"/>
</dbReference>
<dbReference type="GO" id="GO:0006289">
    <property type="term" value="P:nucleotide-excision repair"/>
    <property type="evidence" value="ECO:0007669"/>
    <property type="project" value="TreeGrafter"/>
</dbReference>
<proteinExistence type="predicted"/>
<dbReference type="Proteomes" id="UP000199012">
    <property type="component" value="Unassembled WGS sequence"/>
</dbReference>
<dbReference type="PANTHER" id="PTHR47957">
    <property type="entry name" value="ATP-DEPENDENT HELICASE HRQ1"/>
    <property type="match status" value="1"/>
</dbReference>
<evidence type="ECO:0000259" key="3">
    <source>
        <dbReference type="PROSITE" id="PS51192"/>
    </source>
</evidence>
<dbReference type="InterPro" id="IPR022307">
    <property type="entry name" value="Helicase_put_actinobac"/>
</dbReference>
<evidence type="ECO:0000256" key="1">
    <source>
        <dbReference type="ARBA" id="ARBA00022741"/>
    </source>
</evidence>
<dbReference type="InterPro" id="IPR014001">
    <property type="entry name" value="Helicase_ATP-bd"/>
</dbReference>
<keyword evidence="2" id="KW-0067">ATP-binding</keyword>
<dbReference type="SMART" id="SM00490">
    <property type="entry name" value="HELICc"/>
    <property type="match status" value="1"/>
</dbReference>
<name>A0A1I0XGN4_9CELL</name>